<proteinExistence type="inferred from homology"/>
<dbReference type="Pfam" id="PF18896">
    <property type="entry name" value="SLT_3"/>
    <property type="match status" value="1"/>
</dbReference>
<dbReference type="Proteomes" id="UP000241769">
    <property type="component" value="Unassembled WGS sequence"/>
</dbReference>
<comment type="caution">
    <text evidence="10">The sequence shown here is derived from an EMBL/GenBank/DDBJ whole genome shotgun (WGS) entry which is preliminary data.</text>
</comment>
<comment type="caution">
    <text evidence="5">Lacks conserved residue(s) required for the propagation of feature annotation.</text>
</comment>
<dbReference type="SMART" id="SM00332">
    <property type="entry name" value="PP2Cc"/>
    <property type="match status" value="1"/>
</dbReference>
<dbReference type="SUPFAM" id="SSF81606">
    <property type="entry name" value="PP2C-like"/>
    <property type="match status" value="1"/>
</dbReference>
<dbReference type="Gene3D" id="3.30.60.10">
    <property type="entry name" value="Endochitinase-like"/>
    <property type="match status" value="1"/>
</dbReference>
<evidence type="ECO:0000259" key="9">
    <source>
        <dbReference type="PROSITE" id="PS51746"/>
    </source>
</evidence>
<accession>A0A2P6NTF1</accession>
<dbReference type="GO" id="GO:0004722">
    <property type="term" value="F:protein serine/threonine phosphatase activity"/>
    <property type="evidence" value="ECO:0007669"/>
    <property type="project" value="InterPro"/>
</dbReference>
<evidence type="ECO:0000256" key="2">
    <source>
        <dbReference type="ARBA" id="ARBA00022723"/>
    </source>
</evidence>
<keyword evidence="11" id="KW-1185">Reference proteome</keyword>
<evidence type="ECO:0000259" key="8">
    <source>
        <dbReference type="PROSITE" id="PS50941"/>
    </source>
</evidence>
<dbReference type="PROSITE" id="PS01032">
    <property type="entry name" value="PPM_1"/>
    <property type="match status" value="1"/>
</dbReference>
<feature type="domain" description="Chitin-binding type-1" evidence="8">
    <location>
        <begin position="41"/>
        <end position="78"/>
    </location>
</feature>
<feature type="disulfide bond" evidence="5">
    <location>
        <begin position="52"/>
        <end position="66"/>
    </location>
</feature>
<evidence type="ECO:0000256" key="4">
    <source>
        <dbReference type="ARBA" id="ARBA00022912"/>
    </source>
</evidence>
<dbReference type="GO" id="GO:0008061">
    <property type="term" value="F:chitin binding"/>
    <property type="evidence" value="ECO:0007669"/>
    <property type="project" value="UniProtKB-UniRule"/>
</dbReference>
<dbReference type="CDD" id="cd00035">
    <property type="entry name" value="ChtBD1"/>
    <property type="match status" value="1"/>
</dbReference>
<sequence>MKEFSTPLSNPNRAWRITNQADDMRTTTTLLFIALFALSAAQNCNCGGDSPCCSQYGWCGNTAEYCDRNQGCQSGCWGDSSSGSSGGSSGGGSSGGGGGGGGGCGNNCPAGNCGSNCPCGAQPNNQDINSWCSQWSGVDQRCCQCIANAESSGNANAMHGNGDGSLDVGLFQINSVNWASCNNGNAPCDVQANFNCAKQIYQWAGNWSPWATCGGKMSEDTPTEQPVEPVTPLKTPRKNATAVADYGLCSDQNSRYRRRMEAATHSEQDAHFLSDGFNNDPHAAFFAVYDGHGGKDAATFCAQNLHQVLAEELNSAGGKEFYSKTENSAAVLDLLKKSYIGTDRKMENSVPQHHGCTSVTVFLSGSLEEGNRQLFSANAGDGRAVLCRDGQALRLTVDHKASNEAEATRITEAGGFIIGGRVNGQIMITRSLGDHLMKDYIIGDPYVQHEPLSDKDSWLIIACDGLWDVVEDQAAVDFVLSNADCSSSDIAKKLLLKALNDGSTDNLSIAVIRLL</sequence>
<dbReference type="InterPro" id="IPR001932">
    <property type="entry name" value="PPM-type_phosphatase-like_dom"/>
</dbReference>
<dbReference type="GO" id="GO:0046872">
    <property type="term" value="F:metal ion binding"/>
    <property type="evidence" value="ECO:0007669"/>
    <property type="project" value="UniProtKB-KW"/>
</dbReference>
<dbReference type="OrthoDB" id="10264738at2759"/>
<keyword evidence="2" id="KW-0479">Metal-binding</keyword>
<gene>
    <name evidence="10" type="ORF">PROFUN_01478</name>
</gene>
<dbReference type="AlphaFoldDB" id="A0A2P6NTF1"/>
<dbReference type="Pfam" id="PF00481">
    <property type="entry name" value="PP2C"/>
    <property type="match status" value="1"/>
</dbReference>
<dbReference type="InterPro" id="IPR036457">
    <property type="entry name" value="PPM-type-like_dom_sf"/>
</dbReference>
<dbReference type="SUPFAM" id="SSF57016">
    <property type="entry name" value="Plant lectins/antimicrobial peptides"/>
    <property type="match status" value="1"/>
</dbReference>
<dbReference type="EMBL" id="MDYQ01000022">
    <property type="protein sequence ID" value="PRP87216.1"/>
    <property type="molecule type" value="Genomic_DNA"/>
</dbReference>
<dbReference type="InterPro" id="IPR018371">
    <property type="entry name" value="Chitin-binding_1_CS"/>
</dbReference>
<evidence type="ECO:0000313" key="10">
    <source>
        <dbReference type="EMBL" id="PRP87216.1"/>
    </source>
</evidence>
<dbReference type="Gene3D" id="1.10.530.10">
    <property type="match status" value="1"/>
</dbReference>
<dbReference type="PROSITE" id="PS00026">
    <property type="entry name" value="CHIT_BIND_I_1"/>
    <property type="match status" value="1"/>
</dbReference>
<keyword evidence="4 6" id="KW-0904">Protein phosphatase</keyword>
<dbReference type="InterPro" id="IPR000222">
    <property type="entry name" value="PP2C_BS"/>
</dbReference>
<dbReference type="PROSITE" id="PS51746">
    <property type="entry name" value="PPM_2"/>
    <property type="match status" value="1"/>
</dbReference>
<keyword evidence="5" id="KW-1015">Disulfide bond</keyword>
<evidence type="ECO:0000256" key="7">
    <source>
        <dbReference type="SAM" id="SignalP"/>
    </source>
</evidence>
<evidence type="ECO:0008006" key="12">
    <source>
        <dbReference type="Google" id="ProtNLM"/>
    </source>
</evidence>
<keyword evidence="3 6" id="KW-0378">Hydrolase</keyword>
<name>A0A2P6NTF1_9EUKA</name>
<evidence type="ECO:0000256" key="5">
    <source>
        <dbReference type="PROSITE-ProRule" id="PRU00261"/>
    </source>
</evidence>
<feature type="chain" id="PRO_5015118078" description="Protein phosphatase 2C" evidence="7">
    <location>
        <begin position="42"/>
        <end position="515"/>
    </location>
</feature>
<reference evidence="10 11" key="1">
    <citation type="journal article" date="2018" name="Genome Biol. Evol.">
        <title>Multiple Roots of Fruiting Body Formation in Amoebozoa.</title>
        <authorList>
            <person name="Hillmann F."/>
            <person name="Forbes G."/>
            <person name="Novohradska S."/>
            <person name="Ferling I."/>
            <person name="Riege K."/>
            <person name="Groth M."/>
            <person name="Westermann M."/>
            <person name="Marz M."/>
            <person name="Spaller T."/>
            <person name="Winckler T."/>
            <person name="Schaap P."/>
            <person name="Glockner G."/>
        </authorList>
    </citation>
    <scope>NUCLEOTIDE SEQUENCE [LARGE SCALE GENOMIC DNA]</scope>
    <source>
        <strain evidence="10 11">Jena</strain>
    </source>
</reference>
<keyword evidence="7" id="KW-0732">Signal</keyword>
<evidence type="ECO:0000313" key="11">
    <source>
        <dbReference type="Proteomes" id="UP000241769"/>
    </source>
</evidence>
<protein>
    <recommendedName>
        <fullName evidence="12">Protein phosphatase 2C</fullName>
    </recommendedName>
</protein>
<feature type="signal peptide" evidence="7">
    <location>
        <begin position="1"/>
        <end position="41"/>
    </location>
</feature>
<evidence type="ECO:0000256" key="3">
    <source>
        <dbReference type="ARBA" id="ARBA00022801"/>
    </source>
</evidence>
<dbReference type="InterPro" id="IPR023346">
    <property type="entry name" value="Lysozyme-like_dom_sf"/>
</dbReference>
<evidence type="ECO:0000256" key="1">
    <source>
        <dbReference type="ARBA" id="ARBA00022669"/>
    </source>
</evidence>
<keyword evidence="1 5" id="KW-0147">Chitin-binding</keyword>
<dbReference type="InterPro" id="IPR043992">
    <property type="entry name" value="SLT_3"/>
</dbReference>
<dbReference type="PROSITE" id="PS50941">
    <property type="entry name" value="CHIT_BIND_I_2"/>
    <property type="match status" value="1"/>
</dbReference>
<dbReference type="Gene3D" id="3.60.40.10">
    <property type="entry name" value="PPM-type phosphatase domain"/>
    <property type="match status" value="1"/>
</dbReference>
<dbReference type="InterPro" id="IPR015655">
    <property type="entry name" value="PP2C"/>
</dbReference>
<dbReference type="PANTHER" id="PTHR47992">
    <property type="entry name" value="PROTEIN PHOSPHATASE"/>
    <property type="match status" value="1"/>
</dbReference>
<evidence type="ECO:0000256" key="6">
    <source>
        <dbReference type="RuleBase" id="RU003465"/>
    </source>
</evidence>
<dbReference type="STRING" id="1890364.A0A2P6NTF1"/>
<dbReference type="SMART" id="SM00270">
    <property type="entry name" value="ChtBD1"/>
    <property type="match status" value="1"/>
</dbReference>
<dbReference type="InterPro" id="IPR001002">
    <property type="entry name" value="Chitin-bd_1"/>
</dbReference>
<dbReference type="CDD" id="cd00143">
    <property type="entry name" value="PP2Cc"/>
    <property type="match status" value="1"/>
</dbReference>
<dbReference type="InterPro" id="IPR036861">
    <property type="entry name" value="Endochitinase-like_sf"/>
</dbReference>
<organism evidence="10 11">
    <name type="scientific">Planoprotostelium fungivorum</name>
    <dbReference type="NCBI Taxonomy" id="1890364"/>
    <lineage>
        <taxon>Eukaryota</taxon>
        <taxon>Amoebozoa</taxon>
        <taxon>Evosea</taxon>
        <taxon>Variosea</taxon>
        <taxon>Cavosteliida</taxon>
        <taxon>Cavosteliaceae</taxon>
        <taxon>Planoprotostelium</taxon>
    </lineage>
</organism>
<feature type="domain" description="PPM-type phosphatase" evidence="9">
    <location>
        <begin position="245"/>
        <end position="514"/>
    </location>
</feature>
<feature type="disulfide bond" evidence="5">
    <location>
        <begin position="72"/>
        <end position="76"/>
    </location>
</feature>
<dbReference type="SUPFAM" id="SSF53955">
    <property type="entry name" value="Lysozyme-like"/>
    <property type="match status" value="1"/>
</dbReference>
<dbReference type="InParanoid" id="A0A2P6NTF1"/>
<comment type="similarity">
    <text evidence="6">Belongs to the PP2C family.</text>
</comment>